<evidence type="ECO:0000256" key="1">
    <source>
        <dbReference type="SAM" id="MobiDB-lite"/>
    </source>
</evidence>
<organism evidence="2 3">
    <name type="scientific">Sesamum alatum</name>
    <dbReference type="NCBI Taxonomy" id="300844"/>
    <lineage>
        <taxon>Eukaryota</taxon>
        <taxon>Viridiplantae</taxon>
        <taxon>Streptophyta</taxon>
        <taxon>Embryophyta</taxon>
        <taxon>Tracheophyta</taxon>
        <taxon>Spermatophyta</taxon>
        <taxon>Magnoliopsida</taxon>
        <taxon>eudicotyledons</taxon>
        <taxon>Gunneridae</taxon>
        <taxon>Pentapetalae</taxon>
        <taxon>asterids</taxon>
        <taxon>lamiids</taxon>
        <taxon>Lamiales</taxon>
        <taxon>Pedaliaceae</taxon>
        <taxon>Sesamum</taxon>
    </lineage>
</organism>
<sequence length="287" mass="31084">MMNRAAIRKFLLENIPSNPLSSSSMKSASATPSDIQSSGQGRSPSVTPSNLLPSLTSPSPLPTQLADASLEPPMIEVETSPEIDPSQAPISPSHTSPQDPSLNSQKRPRIKNLSPNVAASEGGPAPSSAFPAPVMTPQFNLKAAVSNMLKAVHHAAVNSLASRPVEGLRQLLLSHTAMTPAITVALVERYEKMRRDYEGISLQLKDICSQDETLENKFSDEEAKHHEELHMLKGQLEDKDRVLTMQSIKIESLKTMSFQSYTRGREKGLAEGQASAVAAYKAFPEYA</sequence>
<dbReference type="Proteomes" id="UP001293254">
    <property type="component" value="Unassembled WGS sequence"/>
</dbReference>
<proteinExistence type="predicted"/>
<feature type="region of interest" description="Disordered" evidence="1">
    <location>
        <begin position="80"/>
        <end position="108"/>
    </location>
</feature>
<name>A0AAE1XJ53_9LAMI</name>
<evidence type="ECO:0000313" key="3">
    <source>
        <dbReference type="Proteomes" id="UP001293254"/>
    </source>
</evidence>
<keyword evidence="3" id="KW-1185">Reference proteome</keyword>
<accession>A0AAE1XJ53</accession>
<comment type="caution">
    <text evidence="2">The sequence shown here is derived from an EMBL/GenBank/DDBJ whole genome shotgun (WGS) entry which is preliminary data.</text>
</comment>
<protein>
    <submittedName>
        <fullName evidence="2">Uncharacterized protein</fullName>
    </submittedName>
</protein>
<dbReference type="EMBL" id="JACGWO010000013">
    <property type="protein sequence ID" value="KAK4412364.1"/>
    <property type="molecule type" value="Genomic_DNA"/>
</dbReference>
<reference evidence="2" key="1">
    <citation type="submission" date="2020-06" db="EMBL/GenBank/DDBJ databases">
        <authorList>
            <person name="Li T."/>
            <person name="Hu X."/>
            <person name="Zhang T."/>
            <person name="Song X."/>
            <person name="Zhang H."/>
            <person name="Dai N."/>
            <person name="Sheng W."/>
            <person name="Hou X."/>
            <person name="Wei L."/>
        </authorList>
    </citation>
    <scope>NUCLEOTIDE SEQUENCE</scope>
    <source>
        <strain evidence="2">3651</strain>
        <tissue evidence="2">Leaf</tissue>
    </source>
</reference>
<feature type="region of interest" description="Disordered" evidence="1">
    <location>
        <begin position="13"/>
        <end position="68"/>
    </location>
</feature>
<dbReference type="AlphaFoldDB" id="A0AAE1XJ53"/>
<reference evidence="2" key="2">
    <citation type="journal article" date="2024" name="Plant">
        <title>Genomic evolution and insights into agronomic trait innovations of Sesamum species.</title>
        <authorList>
            <person name="Miao H."/>
            <person name="Wang L."/>
            <person name="Qu L."/>
            <person name="Liu H."/>
            <person name="Sun Y."/>
            <person name="Le M."/>
            <person name="Wang Q."/>
            <person name="Wei S."/>
            <person name="Zheng Y."/>
            <person name="Lin W."/>
            <person name="Duan Y."/>
            <person name="Cao H."/>
            <person name="Xiong S."/>
            <person name="Wang X."/>
            <person name="Wei L."/>
            <person name="Li C."/>
            <person name="Ma Q."/>
            <person name="Ju M."/>
            <person name="Zhao R."/>
            <person name="Li G."/>
            <person name="Mu C."/>
            <person name="Tian Q."/>
            <person name="Mei H."/>
            <person name="Zhang T."/>
            <person name="Gao T."/>
            <person name="Zhang H."/>
        </authorList>
    </citation>
    <scope>NUCLEOTIDE SEQUENCE</scope>
    <source>
        <strain evidence="2">3651</strain>
    </source>
</reference>
<feature type="compositionally biased region" description="Low complexity" evidence="1">
    <location>
        <begin position="43"/>
        <end position="58"/>
    </location>
</feature>
<feature type="compositionally biased region" description="Polar residues" evidence="1">
    <location>
        <begin position="88"/>
        <end position="105"/>
    </location>
</feature>
<evidence type="ECO:0000313" key="2">
    <source>
        <dbReference type="EMBL" id="KAK4412364.1"/>
    </source>
</evidence>
<gene>
    <name evidence="2" type="ORF">Salat_2883300</name>
</gene>
<feature type="compositionally biased region" description="Low complexity" evidence="1">
    <location>
        <begin position="16"/>
        <end position="33"/>
    </location>
</feature>